<comment type="caution">
    <text evidence="2">The sequence shown here is derived from an EMBL/GenBank/DDBJ whole genome shotgun (WGS) entry which is preliminary data.</text>
</comment>
<organism evidence="2 3">
    <name type="scientific">Pleuronectes platessa</name>
    <name type="common">European plaice</name>
    <dbReference type="NCBI Taxonomy" id="8262"/>
    <lineage>
        <taxon>Eukaryota</taxon>
        <taxon>Metazoa</taxon>
        <taxon>Chordata</taxon>
        <taxon>Craniata</taxon>
        <taxon>Vertebrata</taxon>
        <taxon>Euteleostomi</taxon>
        <taxon>Actinopterygii</taxon>
        <taxon>Neopterygii</taxon>
        <taxon>Teleostei</taxon>
        <taxon>Neoteleostei</taxon>
        <taxon>Acanthomorphata</taxon>
        <taxon>Carangaria</taxon>
        <taxon>Pleuronectiformes</taxon>
        <taxon>Pleuronectoidei</taxon>
        <taxon>Pleuronectidae</taxon>
        <taxon>Pleuronectes</taxon>
    </lineage>
</organism>
<sequence length="120" mass="14414">MHWGEKKRKSEGAEGGRQEKEQKEECDGWRSTSRSRRQEEEILKWWKKGIGGRRDREMKAVGARTRTEEDSGKKAGKWVRGEDDDGEEKEEASDEARWRERYQWEKREGDGDRREWRAGW</sequence>
<proteinExistence type="predicted"/>
<dbReference type="AlphaFoldDB" id="A0A9N7TIS1"/>
<accession>A0A9N7TIS1</accession>
<reference evidence="2" key="1">
    <citation type="submission" date="2020-03" db="EMBL/GenBank/DDBJ databases">
        <authorList>
            <person name="Weist P."/>
        </authorList>
    </citation>
    <scope>NUCLEOTIDE SEQUENCE</scope>
</reference>
<gene>
    <name evidence="2" type="ORF">PLEPLA_LOCUS1271</name>
</gene>
<feature type="region of interest" description="Disordered" evidence="1">
    <location>
        <begin position="1"/>
        <end position="38"/>
    </location>
</feature>
<evidence type="ECO:0000313" key="3">
    <source>
        <dbReference type="Proteomes" id="UP001153269"/>
    </source>
</evidence>
<protein>
    <submittedName>
        <fullName evidence="2">Uncharacterized protein</fullName>
    </submittedName>
</protein>
<evidence type="ECO:0000256" key="1">
    <source>
        <dbReference type="SAM" id="MobiDB-lite"/>
    </source>
</evidence>
<dbReference type="EMBL" id="CADEAL010000059">
    <property type="protein sequence ID" value="CAB1413571.1"/>
    <property type="molecule type" value="Genomic_DNA"/>
</dbReference>
<evidence type="ECO:0000313" key="2">
    <source>
        <dbReference type="EMBL" id="CAB1413571.1"/>
    </source>
</evidence>
<feature type="region of interest" description="Disordered" evidence="1">
    <location>
        <begin position="52"/>
        <end position="101"/>
    </location>
</feature>
<feature type="compositionally biased region" description="Basic and acidic residues" evidence="1">
    <location>
        <begin position="52"/>
        <end position="73"/>
    </location>
</feature>
<name>A0A9N7TIS1_PLEPL</name>
<feature type="compositionally biased region" description="Acidic residues" evidence="1">
    <location>
        <begin position="82"/>
        <end position="93"/>
    </location>
</feature>
<dbReference type="Proteomes" id="UP001153269">
    <property type="component" value="Unassembled WGS sequence"/>
</dbReference>
<keyword evidence="3" id="KW-1185">Reference proteome</keyword>
<feature type="compositionally biased region" description="Basic and acidic residues" evidence="1">
    <location>
        <begin position="8"/>
        <end position="28"/>
    </location>
</feature>